<keyword evidence="3" id="KW-1185">Reference proteome</keyword>
<evidence type="ECO:0000313" key="2">
    <source>
        <dbReference type="EMBL" id="CAD6258018.1"/>
    </source>
</evidence>
<feature type="chain" id="PRO_5032705585" evidence="1">
    <location>
        <begin position="29"/>
        <end position="69"/>
    </location>
</feature>
<dbReference type="Proteomes" id="UP000604825">
    <property type="component" value="Unassembled WGS sequence"/>
</dbReference>
<evidence type="ECO:0000256" key="1">
    <source>
        <dbReference type="SAM" id="SignalP"/>
    </source>
</evidence>
<dbReference type="EMBL" id="CAJGYO010000010">
    <property type="protein sequence ID" value="CAD6258018.1"/>
    <property type="molecule type" value="Genomic_DNA"/>
</dbReference>
<proteinExistence type="predicted"/>
<dbReference type="AlphaFoldDB" id="A0A811QBD4"/>
<name>A0A811QBD4_9POAL</name>
<accession>A0A811QBD4</accession>
<evidence type="ECO:0000313" key="3">
    <source>
        <dbReference type="Proteomes" id="UP000604825"/>
    </source>
</evidence>
<keyword evidence="1" id="KW-0732">Signal</keyword>
<reference evidence="2" key="1">
    <citation type="submission" date="2020-10" db="EMBL/GenBank/DDBJ databases">
        <authorList>
            <person name="Han B."/>
            <person name="Lu T."/>
            <person name="Zhao Q."/>
            <person name="Huang X."/>
            <person name="Zhao Y."/>
        </authorList>
    </citation>
    <scope>NUCLEOTIDE SEQUENCE</scope>
</reference>
<comment type="caution">
    <text evidence="2">The sequence shown here is derived from an EMBL/GenBank/DDBJ whole genome shotgun (WGS) entry which is preliminary data.</text>
</comment>
<sequence length="69" mass="7461">MEGKGQLKCFITILLVLGLVLEQSPVEAKAIWCCANAHQKYHFNRCVDLGIGSVEYCGTGDASVTMDIA</sequence>
<gene>
    <name evidence="2" type="ORF">NCGR_LOCUS41501</name>
</gene>
<protein>
    <submittedName>
        <fullName evidence="2">Uncharacterized protein</fullName>
    </submittedName>
</protein>
<feature type="signal peptide" evidence="1">
    <location>
        <begin position="1"/>
        <end position="28"/>
    </location>
</feature>
<organism evidence="2 3">
    <name type="scientific">Miscanthus lutarioriparius</name>
    <dbReference type="NCBI Taxonomy" id="422564"/>
    <lineage>
        <taxon>Eukaryota</taxon>
        <taxon>Viridiplantae</taxon>
        <taxon>Streptophyta</taxon>
        <taxon>Embryophyta</taxon>
        <taxon>Tracheophyta</taxon>
        <taxon>Spermatophyta</taxon>
        <taxon>Magnoliopsida</taxon>
        <taxon>Liliopsida</taxon>
        <taxon>Poales</taxon>
        <taxon>Poaceae</taxon>
        <taxon>PACMAD clade</taxon>
        <taxon>Panicoideae</taxon>
        <taxon>Andropogonodae</taxon>
        <taxon>Andropogoneae</taxon>
        <taxon>Saccharinae</taxon>
        <taxon>Miscanthus</taxon>
    </lineage>
</organism>